<reference evidence="1 2" key="1">
    <citation type="journal article" date="2021" name="BMC Genomics">
        <title>Datura genome reveals duplications of psychoactive alkaloid biosynthetic genes and high mutation rate following tissue culture.</title>
        <authorList>
            <person name="Rajewski A."/>
            <person name="Carter-House D."/>
            <person name="Stajich J."/>
            <person name="Litt A."/>
        </authorList>
    </citation>
    <scope>NUCLEOTIDE SEQUENCE [LARGE SCALE GENOMIC DNA]</scope>
    <source>
        <strain evidence="1">AR-01</strain>
    </source>
</reference>
<comment type="caution">
    <text evidence="1">The sequence shown here is derived from an EMBL/GenBank/DDBJ whole genome shotgun (WGS) entry which is preliminary data.</text>
</comment>
<organism evidence="1 2">
    <name type="scientific">Datura stramonium</name>
    <name type="common">Jimsonweed</name>
    <name type="synonym">Common thornapple</name>
    <dbReference type="NCBI Taxonomy" id="4076"/>
    <lineage>
        <taxon>Eukaryota</taxon>
        <taxon>Viridiplantae</taxon>
        <taxon>Streptophyta</taxon>
        <taxon>Embryophyta</taxon>
        <taxon>Tracheophyta</taxon>
        <taxon>Spermatophyta</taxon>
        <taxon>Magnoliopsida</taxon>
        <taxon>eudicotyledons</taxon>
        <taxon>Gunneridae</taxon>
        <taxon>Pentapetalae</taxon>
        <taxon>asterids</taxon>
        <taxon>lamiids</taxon>
        <taxon>Solanales</taxon>
        <taxon>Solanaceae</taxon>
        <taxon>Solanoideae</taxon>
        <taxon>Datureae</taxon>
        <taxon>Datura</taxon>
    </lineage>
</organism>
<sequence>MAASQSIAEWPFYVLPDELGYQILYLSVQWSEQLGSSGFRLTVQLRRYYIKHNYALPCEVQAKVLDYGTPKFNIERSSKLRGLDGSCEIEMRRKSMVSGNAVGGWSFKIMMFYLVEPPLYKLILIGMKLVAILRIVSATSDNMDDTSSLCSFSAL</sequence>
<dbReference type="EMBL" id="JACEIK010000411">
    <property type="protein sequence ID" value="MCD7456615.1"/>
    <property type="molecule type" value="Genomic_DNA"/>
</dbReference>
<accession>A0ABS8SCS4</accession>
<proteinExistence type="predicted"/>
<evidence type="ECO:0000313" key="1">
    <source>
        <dbReference type="EMBL" id="MCD7456615.1"/>
    </source>
</evidence>
<gene>
    <name evidence="1" type="ORF">HAX54_032395</name>
</gene>
<name>A0ABS8SCS4_DATST</name>
<dbReference type="Proteomes" id="UP000823775">
    <property type="component" value="Unassembled WGS sequence"/>
</dbReference>
<protein>
    <submittedName>
        <fullName evidence="1">Uncharacterized protein</fullName>
    </submittedName>
</protein>
<keyword evidence="2" id="KW-1185">Reference proteome</keyword>
<evidence type="ECO:0000313" key="2">
    <source>
        <dbReference type="Proteomes" id="UP000823775"/>
    </source>
</evidence>